<feature type="domain" description="BHLH" evidence="2">
    <location>
        <begin position="15"/>
        <end position="67"/>
    </location>
</feature>
<evidence type="ECO:0000256" key="1">
    <source>
        <dbReference type="SAM" id="MobiDB-lite"/>
    </source>
</evidence>
<gene>
    <name evidence="3" type="ORF">CVLEPA_LOCUS16177</name>
</gene>
<evidence type="ECO:0000259" key="2">
    <source>
        <dbReference type="PROSITE" id="PS50888"/>
    </source>
</evidence>
<dbReference type="Pfam" id="PF00010">
    <property type="entry name" value="HLH"/>
    <property type="match status" value="1"/>
</dbReference>
<feature type="region of interest" description="Disordered" evidence="1">
    <location>
        <begin position="1"/>
        <end position="23"/>
    </location>
</feature>
<feature type="region of interest" description="Disordered" evidence="1">
    <location>
        <begin position="339"/>
        <end position="362"/>
    </location>
</feature>
<feature type="compositionally biased region" description="Polar residues" evidence="1">
    <location>
        <begin position="341"/>
        <end position="362"/>
    </location>
</feature>
<evidence type="ECO:0000313" key="4">
    <source>
        <dbReference type="Proteomes" id="UP001642483"/>
    </source>
</evidence>
<dbReference type="SUPFAM" id="SSF47459">
    <property type="entry name" value="HLH, helix-loop-helix DNA-binding domain"/>
    <property type="match status" value="1"/>
</dbReference>
<dbReference type="EMBL" id="CAWYQH010000098">
    <property type="protein sequence ID" value="CAK8685013.1"/>
    <property type="molecule type" value="Genomic_DNA"/>
</dbReference>
<dbReference type="SMART" id="SM00353">
    <property type="entry name" value="HLH"/>
    <property type="match status" value="1"/>
</dbReference>
<dbReference type="InterPro" id="IPR050283">
    <property type="entry name" value="E-box_TF_Regulators"/>
</dbReference>
<dbReference type="Proteomes" id="UP001642483">
    <property type="component" value="Unassembled WGS sequence"/>
</dbReference>
<evidence type="ECO:0000313" key="3">
    <source>
        <dbReference type="EMBL" id="CAK8685013.1"/>
    </source>
</evidence>
<dbReference type="CDD" id="cd11466">
    <property type="entry name" value="bHLH_TS_HAND"/>
    <property type="match status" value="1"/>
</dbReference>
<reference evidence="3 4" key="1">
    <citation type="submission" date="2024-02" db="EMBL/GenBank/DDBJ databases">
        <authorList>
            <person name="Daric V."/>
            <person name="Darras S."/>
        </authorList>
    </citation>
    <scope>NUCLEOTIDE SEQUENCE [LARGE SCALE GENOMIC DNA]</scope>
</reference>
<dbReference type="PROSITE" id="PS50888">
    <property type="entry name" value="BHLH"/>
    <property type="match status" value="1"/>
</dbReference>
<dbReference type="Gene3D" id="4.10.280.10">
    <property type="entry name" value="Helix-loop-helix DNA-binding domain"/>
    <property type="match status" value="1"/>
</dbReference>
<protein>
    <recommendedName>
        <fullName evidence="2">BHLH domain-containing protein</fullName>
    </recommendedName>
</protein>
<comment type="caution">
    <text evidence="3">The sequence shown here is derived from an EMBL/GenBank/DDBJ whole genome shotgun (WGS) entry which is preliminary data.</text>
</comment>
<dbReference type="PANTHER" id="PTHR23349:SF68">
    <property type="entry name" value="FI14601P"/>
    <property type="match status" value="1"/>
</dbReference>
<dbReference type="InterPro" id="IPR036638">
    <property type="entry name" value="HLH_DNA-bd_sf"/>
</dbReference>
<proteinExistence type="predicted"/>
<dbReference type="PANTHER" id="PTHR23349">
    <property type="entry name" value="BASIC HELIX-LOOP-HELIX TRANSCRIPTION FACTOR, TWIST"/>
    <property type="match status" value="1"/>
</dbReference>
<organism evidence="3 4">
    <name type="scientific">Clavelina lepadiformis</name>
    <name type="common">Light-bulb sea squirt</name>
    <name type="synonym">Ascidia lepadiformis</name>
    <dbReference type="NCBI Taxonomy" id="159417"/>
    <lineage>
        <taxon>Eukaryota</taxon>
        <taxon>Metazoa</taxon>
        <taxon>Chordata</taxon>
        <taxon>Tunicata</taxon>
        <taxon>Ascidiacea</taxon>
        <taxon>Aplousobranchia</taxon>
        <taxon>Clavelinidae</taxon>
        <taxon>Clavelina</taxon>
    </lineage>
</organism>
<name>A0ABP0FZJ4_CLALP</name>
<keyword evidence="4" id="KW-1185">Reference proteome</keyword>
<dbReference type="InterPro" id="IPR011598">
    <property type="entry name" value="bHLH_dom"/>
</dbReference>
<accession>A0ABP0FZJ4</accession>
<sequence>MKTNTANNENETKSSYSHNVRHKEKRRTEFINKAFADLRKCIPHVPDDTKLSKIKTLHLASSYIAYLSEILETGVPGDQQTKDFNINFKVHIGNRARKSRNAFFYKDVKTTCITDSSNNTQLDVNQEAHREPSAKRAKGRTGWPETVWAEALENRQSRSDSVLLNCIPSGEFMTKSLTEGNELTFAENAANASNYQFCPTTFYSDAVELAINKHEPLLKIKSSARAFPNLHPEVFITNGGDYSYTESLFSENDFIGPSAFEANHQGKGSFSSFANKGLPANIPGQSITSIELQQNPSATFPLKAYEQSANIRSLPSISTLCYNDKIRVHYEPHLEDLYQDPTVTSDSSDLMSQSPLNVEGQQNEEPNLVELQPVTICGEYSHVSMCNH</sequence>